<keyword evidence="5" id="KW-1185">Reference proteome</keyword>
<dbReference type="RefSeq" id="WP_264847757.1">
    <property type="nucleotide sequence ID" value="NZ_BPMA01000074.1"/>
</dbReference>
<proteinExistence type="predicted"/>
<dbReference type="Proteomes" id="UP001208692">
    <property type="component" value="Unassembled WGS sequence"/>
</dbReference>
<accession>A0AAV5AVZ5</accession>
<evidence type="ECO:0000259" key="1">
    <source>
        <dbReference type="Pfam" id="PF12697"/>
    </source>
</evidence>
<gene>
    <name evidence="2" type="ORF">RCZ15_25560</name>
    <name evidence="3" type="ORF">RCZ16_20210</name>
</gene>
<dbReference type="AlphaFoldDB" id="A0AAV5AVZ5"/>
<dbReference type="EMBL" id="BQKA01000069">
    <property type="protein sequence ID" value="GJM51583.1"/>
    <property type="molecule type" value="Genomic_DNA"/>
</dbReference>
<dbReference type="Gene3D" id="3.40.50.1820">
    <property type="entry name" value="alpha/beta hydrolase"/>
    <property type="match status" value="1"/>
</dbReference>
<feature type="domain" description="AB hydrolase-1" evidence="1">
    <location>
        <begin position="7"/>
        <end position="225"/>
    </location>
</feature>
<organism evidence="2 4">
    <name type="scientific">Capnocytophaga catalasegens</name>
    <dbReference type="NCBI Taxonomy" id="1004260"/>
    <lineage>
        <taxon>Bacteria</taxon>
        <taxon>Pseudomonadati</taxon>
        <taxon>Bacteroidota</taxon>
        <taxon>Flavobacteriia</taxon>
        <taxon>Flavobacteriales</taxon>
        <taxon>Flavobacteriaceae</taxon>
        <taxon>Capnocytophaga</taxon>
    </lineage>
</organism>
<evidence type="ECO:0000313" key="4">
    <source>
        <dbReference type="Proteomes" id="UP001207736"/>
    </source>
</evidence>
<dbReference type="EMBL" id="BQKB01000046">
    <property type="protein sequence ID" value="GJM53705.1"/>
    <property type="molecule type" value="Genomic_DNA"/>
</dbReference>
<name>A0AAV5AVZ5_9FLAO</name>
<dbReference type="PANTHER" id="PTHR37017:SF11">
    <property type="entry name" value="ESTERASE_LIPASE_THIOESTERASE DOMAIN-CONTAINING PROTEIN"/>
    <property type="match status" value="1"/>
</dbReference>
<dbReference type="Proteomes" id="UP001207736">
    <property type="component" value="Unassembled WGS sequence"/>
</dbReference>
<evidence type="ECO:0000313" key="5">
    <source>
        <dbReference type="Proteomes" id="UP001208692"/>
    </source>
</evidence>
<reference evidence="2 5" key="1">
    <citation type="submission" date="2021-11" db="EMBL/GenBank/DDBJ databases">
        <title>Draft genome sequence of Capnocytophaga sp. strain KC07075 isolated from cat oral cavity.</title>
        <authorList>
            <person name="Suzuki M."/>
            <person name="Imaoka K."/>
            <person name="Kimura M."/>
            <person name="Morikawa S."/>
            <person name="Maeda K."/>
        </authorList>
    </citation>
    <scope>NUCLEOTIDE SEQUENCE</scope>
    <source>
        <strain evidence="2">KC07075</strain>
        <strain evidence="3 5">KC07079</strain>
    </source>
</reference>
<dbReference type="InterPro" id="IPR029058">
    <property type="entry name" value="AB_hydrolase_fold"/>
</dbReference>
<dbReference type="Pfam" id="PF12697">
    <property type="entry name" value="Abhydrolase_6"/>
    <property type="match status" value="1"/>
</dbReference>
<evidence type="ECO:0000313" key="2">
    <source>
        <dbReference type="EMBL" id="GJM51583.1"/>
    </source>
</evidence>
<sequence>MNNNIGLVLIHGAGLNSSIWDELKSEINQTFLTIDFPNRKISDNANQTLTFDDYVNSTIEQIKKWDTKNFIIVAHSIGACVGLKVAEQFKNELKGFVAIGSVIPTNGSSFISSLAFPQKMIMPIILKLFGTKPPKKSIEYELCNDLTDEQTTKITTEFTPEAKRLYTTKINFSLPNTKRLYIQLTNDKSMPFALQNKMAKNLNANKIETIDTGHLPMLSKPKQLATSLSAFVKEIEQDDKTTNC</sequence>
<dbReference type="SUPFAM" id="SSF53474">
    <property type="entry name" value="alpha/beta-Hydrolases"/>
    <property type="match status" value="1"/>
</dbReference>
<dbReference type="InterPro" id="IPR052897">
    <property type="entry name" value="Sec-Metab_Biosynth_Hydrolase"/>
</dbReference>
<dbReference type="InterPro" id="IPR000073">
    <property type="entry name" value="AB_hydrolase_1"/>
</dbReference>
<protein>
    <recommendedName>
        <fullName evidence="1">AB hydrolase-1 domain-containing protein</fullName>
    </recommendedName>
</protein>
<dbReference type="PANTHER" id="PTHR37017">
    <property type="entry name" value="AB HYDROLASE-1 DOMAIN-CONTAINING PROTEIN-RELATED"/>
    <property type="match status" value="1"/>
</dbReference>
<evidence type="ECO:0000313" key="3">
    <source>
        <dbReference type="EMBL" id="GJM53705.1"/>
    </source>
</evidence>
<comment type="caution">
    <text evidence="2">The sequence shown here is derived from an EMBL/GenBank/DDBJ whole genome shotgun (WGS) entry which is preliminary data.</text>
</comment>